<keyword evidence="4 6" id="KW-0472">Membrane</keyword>
<dbReference type="STRING" id="871651.SAMN05421688_1318"/>
<dbReference type="OrthoDB" id="7689797at2"/>
<accession>A0A1I0WFT3</accession>
<dbReference type="InterPro" id="IPR010445">
    <property type="entry name" value="LapA_dom"/>
</dbReference>
<name>A0A1I0WFT3_9RHOB</name>
<reference evidence="8 9" key="1">
    <citation type="submission" date="2016-10" db="EMBL/GenBank/DDBJ databases">
        <authorList>
            <person name="de Groot N.N."/>
        </authorList>
    </citation>
    <scope>NUCLEOTIDE SEQUENCE [LARGE SCALE GENOMIC DNA]</scope>
    <source>
        <strain evidence="8 9">DSM 29316</strain>
    </source>
</reference>
<keyword evidence="3 6" id="KW-1133">Transmembrane helix</keyword>
<feature type="transmembrane region" description="Helical" evidence="6">
    <location>
        <begin position="48"/>
        <end position="71"/>
    </location>
</feature>
<proteinExistence type="predicted"/>
<evidence type="ECO:0000256" key="6">
    <source>
        <dbReference type="SAM" id="Phobius"/>
    </source>
</evidence>
<dbReference type="Proteomes" id="UP000198796">
    <property type="component" value="Unassembled WGS sequence"/>
</dbReference>
<evidence type="ECO:0000259" key="7">
    <source>
        <dbReference type="Pfam" id="PF06305"/>
    </source>
</evidence>
<evidence type="ECO:0000256" key="5">
    <source>
        <dbReference type="SAM" id="Coils"/>
    </source>
</evidence>
<keyword evidence="1" id="KW-1003">Cell membrane</keyword>
<evidence type="ECO:0000256" key="2">
    <source>
        <dbReference type="ARBA" id="ARBA00022692"/>
    </source>
</evidence>
<evidence type="ECO:0000313" key="8">
    <source>
        <dbReference type="EMBL" id="SFA86806.1"/>
    </source>
</evidence>
<dbReference type="GO" id="GO:0005886">
    <property type="term" value="C:plasma membrane"/>
    <property type="evidence" value="ECO:0007669"/>
    <property type="project" value="InterPro"/>
</dbReference>
<organism evidence="8 9">
    <name type="scientific">Poseidonocella pacifica</name>
    <dbReference type="NCBI Taxonomy" id="871651"/>
    <lineage>
        <taxon>Bacteria</taxon>
        <taxon>Pseudomonadati</taxon>
        <taxon>Pseudomonadota</taxon>
        <taxon>Alphaproteobacteria</taxon>
        <taxon>Rhodobacterales</taxon>
        <taxon>Roseobacteraceae</taxon>
        <taxon>Poseidonocella</taxon>
    </lineage>
</organism>
<feature type="coiled-coil region" evidence="5">
    <location>
        <begin position="73"/>
        <end position="107"/>
    </location>
</feature>
<keyword evidence="5" id="KW-0175">Coiled coil</keyword>
<keyword evidence="2 6" id="KW-0812">Transmembrane</keyword>
<dbReference type="RefSeq" id="WP_092062036.1">
    <property type="nucleotide sequence ID" value="NZ_FOJU01000002.1"/>
</dbReference>
<feature type="domain" description="Lipopolysaccharide assembly protein A" evidence="7">
    <location>
        <begin position="46"/>
        <end position="94"/>
    </location>
</feature>
<dbReference type="Pfam" id="PF06305">
    <property type="entry name" value="LapA_dom"/>
    <property type="match status" value="1"/>
</dbReference>
<evidence type="ECO:0000313" key="9">
    <source>
        <dbReference type="Proteomes" id="UP000198796"/>
    </source>
</evidence>
<gene>
    <name evidence="8" type="ORF">SAMN05421688_1318</name>
</gene>
<evidence type="ECO:0000256" key="3">
    <source>
        <dbReference type="ARBA" id="ARBA00022989"/>
    </source>
</evidence>
<protein>
    <recommendedName>
        <fullName evidence="7">Lipopolysaccharide assembly protein A domain-containing protein</fullName>
    </recommendedName>
</protein>
<evidence type="ECO:0000256" key="4">
    <source>
        <dbReference type="ARBA" id="ARBA00023136"/>
    </source>
</evidence>
<sequence length="116" mass="13139">MRYIRYASIAIFAIALITIGLANRGAVTLQLVPEELMGVAAVAPSVQLPLFVVIFFSILTGLLVGFVWEWFREHALRVEKRRKEQEVDTLRREVTKLKGESRKERDDVLALLEDAG</sequence>
<evidence type="ECO:0000256" key="1">
    <source>
        <dbReference type="ARBA" id="ARBA00022475"/>
    </source>
</evidence>
<keyword evidence="9" id="KW-1185">Reference proteome</keyword>
<dbReference type="EMBL" id="FOJU01000002">
    <property type="protein sequence ID" value="SFA86806.1"/>
    <property type="molecule type" value="Genomic_DNA"/>
</dbReference>
<dbReference type="AlphaFoldDB" id="A0A1I0WFT3"/>